<accession>A0ABY7TDG2</accession>
<keyword evidence="2 6" id="KW-0732">Signal</keyword>
<comment type="subcellular location">
    <subcellularLocation>
        <location evidence="1">Membrane</location>
    </subcellularLocation>
</comment>
<reference evidence="8 9" key="1">
    <citation type="submission" date="2023-02" db="EMBL/GenBank/DDBJ databases">
        <title>Genome sequence of Mucilaginibacter jinjuensis strain KACC 16571.</title>
        <authorList>
            <person name="Kim S."/>
            <person name="Heo J."/>
            <person name="Kwon S.-W."/>
        </authorList>
    </citation>
    <scope>NUCLEOTIDE SEQUENCE [LARGE SCALE GENOMIC DNA]</scope>
    <source>
        <strain evidence="8 9">KACC 16571</strain>
    </source>
</reference>
<sequence length="643" mass="70668">MHKTFTYLWLVLFLTLMMPMQLMAQQANRVDQIKQRLDSLSATMPGLNEKVQISVSGVPVKDYLNAIARANNLSFHIDPALDFKVNNTFSNVTAANILTLIAQQYSLDIASVGSIIVVRPYPKENIKPPAKVLGIKYRAPENLLSLELTNDSLTAVTHRITQLSGKNMIVPASLQGKLVNAFITAAPFDVAVEKLAYANEVKLVKTSDGFYLFQPLEEGEQLYVNGDNRTDVRKTFKALTATGANGSTGLFSRTINGQKLLSAEATNASILDLIKAASRECNKNYFIYSDIKGTISMHANDLSYDDFVDMILKSTAYTYSQQKGVYMFGERSLENLRDNKVVQLQNRAIDTVMAMIPADWKKGVEIKEFREQNMILLSGSKPQIAEIESFIKQIDLLIPMILVEVTLIDFHNTRTVTTGIAAGVSDSVKTGGSVLPGLNFTMSANSVNSFLNKISGVAHVNLGHVVPSFYVSLQASENKDNVDIRSVPKLSTLNGHSAVLNIGNTRYYKNTTSNFIPSSATTQTVLNSTYTETKADMVIDIKPIVSGDDQVTLHIKVNISDFTSIPTDGSPPPKSNSNFESIIRARNEDTIVLGGIERTENDESGSGIPILSRIPILKYIFSSRSKTKAKVVTAVFIKPTIIR</sequence>
<keyword evidence="5" id="KW-0175">Coiled coil</keyword>
<evidence type="ECO:0000256" key="1">
    <source>
        <dbReference type="ARBA" id="ARBA00004370"/>
    </source>
</evidence>
<organism evidence="8 9">
    <name type="scientific">Mucilaginibacter jinjuensis</name>
    <dbReference type="NCBI Taxonomy" id="1176721"/>
    <lineage>
        <taxon>Bacteria</taxon>
        <taxon>Pseudomonadati</taxon>
        <taxon>Bacteroidota</taxon>
        <taxon>Sphingobacteriia</taxon>
        <taxon>Sphingobacteriales</taxon>
        <taxon>Sphingobacteriaceae</taxon>
        <taxon>Mucilaginibacter</taxon>
    </lineage>
</organism>
<dbReference type="Gene3D" id="3.55.50.30">
    <property type="match status" value="1"/>
</dbReference>
<feature type="coiled-coil region" evidence="5">
    <location>
        <begin position="23"/>
        <end position="50"/>
    </location>
</feature>
<evidence type="ECO:0000256" key="3">
    <source>
        <dbReference type="ARBA" id="ARBA00023136"/>
    </source>
</evidence>
<evidence type="ECO:0000256" key="2">
    <source>
        <dbReference type="ARBA" id="ARBA00022729"/>
    </source>
</evidence>
<dbReference type="InterPro" id="IPR004846">
    <property type="entry name" value="T2SS/T3SS_dom"/>
</dbReference>
<comment type="similarity">
    <text evidence="4">Belongs to the bacterial secretin family.</text>
</comment>
<keyword evidence="9" id="KW-1185">Reference proteome</keyword>
<dbReference type="Proteomes" id="UP001216139">
    <property type="component" value="Chromosome"/>
</dbReference>
<keyword evidence="3" id="KW-0472">Membrane</keyword>
<dbReference type="Gene3D" id="3.30.1370.120">
    <property type="match status" value="1"/>
</dbReference>
<evidence type="ECO:0000259" key="7">
    <source>
        <dbReference type="Pfam" id="PF00263"/>
    </source>
</evidence>
<evidence type="ECO:0000313" key="8">
    <source>
        <dbReference type="EMBL" id="WCT13662.1"/>
    </source>
</evidence>
<dbReference type="RefSeq" id="WP_273631968.1">
    <property type="nucleotide sequence ID" value="NZ_CP117167.1"/>
</dbReference>
<dbReference type="InterPro" id="IPR038591">
    <property type="entry name" value="NolW-like_sf"/>
</dbReference>
<dbReference type="PRINTS" id="PR00811">
    <property type="entry name" value="BCTERIALGSPD"/>
</dbReference>
<name>A0ABY7TDG2_9SPHI</name>
<evidence type="ECO:0000313" key="9">
    <source>
        <dbReference type="Proteomes" id="UP001216139"/>
    </source>
</evidence>
<feature type="domain" description="Type II/III secretion system secretin-like" evidence="7">
    <location>
        <begin position="476"/>
        <end position="643"/>
    </location>
</feature>
<gene>
    <name evidence="8" type="ORF">PQO05_06900</name>
</gene>
<evidence type="ECO:0000256" key="6">
    <source>
        <dbReference type="SAM" id="SignalP"/>
    </source>
</evidence>
<feature type="signal peptide" evidence="6">
    <location>
        <begin position="1"/>
        <end position="24"/>
    </location>
</feature>
<dbReference type="PANTHER" id="PTHR30332:SF24">
    <property type="entry name" value="SECRETIN GSPD-RELATED"/>
    <property type="match status" value="1"/>
</dbReference>
<dbReference type="EMBL" id="CP117167">
    <property type="protein sequence ID" value="WCT13662.1"/>
    <property type="molecule type" value="Genomic_DNA"/>
</dbReference>
<dbReference type="Pfam" id="PF00263">
    <property type="entry name" value="Secretin"/>
    <property type="match status" value="1"/>
</dbReference>
<dbReference type="InterPro" id="IPR050810">
    <property type="entry name" value="Bact_Secretion_Sys_Channel"/>
</dbReference>
<evidence type="ECO:0000256" key="5">
    <source>
        <dbReference type="SAM" id="Coils"/>
    </source>
</evidence>
<feature type="chain" id="PRO_5046841099" evidence="6">
    <location>
        <begin position="25"/>
        <end position="643"/>
    </location>
</feature>
<proteinExistence type="inferred from homology"/>
<evidence type="ECO:0000256" key="4">
    <source>
        <dbReference type="RuleBase" id="RU004003"/>
    </source>
</evidence>
<protein>
    <submittedName>
        <fullName evidence="8">General secretion pathway protein GspD</fullName>
    </submittedName>
</protein>
<dbReference type="InterPro" id="IPR001775">
    <property type="entry name" value="GspD/PilQ"/>
</dbReference>
<dbReference type="PANTHER" id="PTHR30332">
    <property type="entry name" value="PROBABLE GENERAL SECRETION PATHWAY PROTEIN D"/>
    <property type="match status" value="1"/>
</dbReference>